<gene>
    <name evidence="1" type="ORF">Taro_055496</name>
</gene>
<protein>
    <submittedName>
        <fullName evidence="1">Uncharacterized protein</fullName>
    </submittedName>
</protein>
<dbReference type="Proteomes" id="UP000652761">
    <property type="component" value="Unassembled WGS sequence"/>
</dbReference>
<organism evidence="1 2">
    <name type="scientific">Colocasia esculenta</name>
    <name type="common">Wild taro</name>
    <name type="synonym">Arum esculentum</name>
    <dbReference type="NCBI Taxonomy" id="4460"/>
    <lineage>
        <taxon>Eukaryota</taxon>
        <taxon>Viridiplantae</taxon>
        <taxon>Streptophyta</taxon>
        <taxon>Embryophyta</taxon>
        <taxon>Tracheophyta</taxon>
        <taxon>Spermatophyta</taxon>
        <taxon>Magnoliopsida</taxon>
        <taxon>Liliopsida</taxon>
        <taxon>Araceae</taxon>
        <taxon>Aroideae</taxon>
        <taxon>Colocasieae</taxon>
        <taxon>Colocasia</taxon>
    </lineage>
</organism>
<sequence length="136" mass="14666">MRVVIIRVLASIDVVVDLCLRVFLEIELGGNRSGRQGQPEDHSSSLFPSTFTLVLLHYFRRLTGARGEIVVPVAVTGRAEIDGSGGSSCGKLLGVRRESRGELDGEICVVRFFRCSCAAFEAVEPCLSGAGLAWLL</sequence>
<evidence type="ECO:0000313" key="2">
    <source>
        <dbReference type="Proteomes" id="UP000652761"/>
    </source>
</evidence>
<keyword evidence="2" id="KW-1185">Reference proteome</keyword>
<evidence type="ECO:0000313" key="1">
    <source>
        <dbReference type="EMBL" id="MQM22444.1"/>
    </source>
</evidence>
<proteinExistence type="predicted"/>
<comment type="caution">
    <text evidence="1">The sequence shown here is derived from an EMBL/GenBank/DDBJ whole genome shotgun (WGS) entry which is preliminary data.</text>
</comment>
<dbReference type="EMBL" id="NMUH01012923">
    <property type="protein sequence ID" value="MQM22444.1"/>
    <property type="molecule type" value="Genomic_DNA"/>
</dbReference>
<reference evidence="1" key="1">
    <citation type="submission" date="2017-07" db="EMBL/GenBank/DDBJ databases">
        <title>Taro Niue Genome Assembly and Annotation.</title>
        <authorList>
            <person name="Atibalentja N."/>
            <person name="Keating K."/>
            <person name="Fields C.J."/>
        </authorList>
    </citation>
    <scope>NUCLEOTIDE SEQUENCE</scope>
    <source>
        <strain evidence="1">Niue_2</strain>
        <tissue evidence="1">Leaf</tissue>
    </source>
</reference>
<dbReference type="AlphaFoldDB" id="A0A843XRG2"/>
<accession>A0A843XRG2</accession>
<name>A0A843XRG2_COLES</name>